<dbReference type="InterPro" id="IPR050131">
    <property type="entry name" value="Peptidase_S8_subtilisin-like"/>
</dbReference>
<evidence type="ECO:0000256" key="5">
    <source>
        <dbReference type="PIRSR" id="PIRSR615500-1"/>
    </source>
</evidence>
<sequence>MAAGVAGSATALNPDQQPNYARVIVRFKQEASTVKARPLAARATATEAADVAQVRGTTLGLRHDMSLRARRSLDTRTHVYTATGMSSVELARRLAADGEVESVEVDRWWRHYSVPNDPLYATAAAGGVTAGQWYLKAPDSTVVSSINAPSAWDTATGTGVVVAVLDTGARLDHPDLAGQFLPGYDVIGFSNSSSEAIATANDGNGADSDPSDPGDWVSQADIDSGRLGTSCTKDDIANSSWHGTRVSGLIAAATNNGLGMAGVAYNAKILPVRVLGKCGGWQSDIDAGMRWAAGLSVPGLPANPNPAKVINMSLGSDGSCSSTYQSAVNAVTTAGVTVVAAAGNGVDNTDPTKAGGIGVGTPANCANVIGVAGLRHAGTKVGFSNLGPQVSISAPGGNCVNATGACLYAILSTSNSGTTTPVAADNAYNYTGVGTSFSTPLVSGTVALMLSINASLTPAQIRSTLMSTARAFPAAAAGVAQCVAGNSTTPQQECNCTTSTCGAGMLDANAAVKAVVPTSTTPPTTPTASPAPPATSSGGGGAMSGLWLAALALAAIALRWPKRSISRR</sequence>
<feature type="active site" description="Charge relay system" evidence="5 6">
    <location>
        <position position="166"/>
    </location>
</feature>
<feature type="active site" description="Charge relay system" evidence="5 6">
    <location>
        <position position="242"/>
    </location>
</feature>
<evidence type="ECO:0000256" key="7">
    <source>
        <dbReference type="SAM" id="MobiDB-lite"/>
    </source>
</evidence>
<feature type="region of interest" description="Disordered" evidence="7">
    <location>
        <begin position="517"/>
        <end position="538"/>
    </location>
</feature>
<keyword evidence="8" id="KW-0472">Membrane</keyword>
<keyword evidence="11" id="KW-1185">Reference proteome</keyword>
<dbReference type="PROSITE" id="PS00138">
    <property type="entry name" value="SUBTILASE_SER"/>
    <property type="match status" value="1"/>
</dbReference>
<dbReference type="CDD" id="cd07496">
    <property type="entry name" value="Peptidases_S8_13"/>
    <property type="match status" value="1"/>
</dbReference>
<gene>
    <name evidence="10" type="ORF">CDN99_22145</name>
</gene>
<evidence type="ECO:0000256" key="6">
    <source>
        <dbReference type="PROSITE-ProRule" id="PRU01240"/>
    </source>
</evidence>
<dbReference type="InterPro" id="IPR000209">
    <property type="entry name" value="Peptidase_S8/S53_dom"/>
</dbReference>
<organism evidence="10 11">
    <name type="scientific">Roseateles aquatilis</name>
    <dbReference type="NCBI Taxonomy" id="431061"/>
    <lineage>
        <taxon>Bacteria</taxon>
        <taxon>Pseudomonadati</taxon>
        <taxon>Pseudomonadota</taxon>
        <taxon>Betaproteobacteria</taxon>
        <taxon>Burkholderiales</taxon>
        <taxon>Sphaerotilaceae</taxon>
        <taxon>Roseateles</taxon>
    </lineage>
</organism>
<evidence type="ECO:0000256" key="2">
    <source>
        <dbReference type="ARBA" id="ARBA00022670"/>
    </source>
</evidence>
<dbReference type="SUPFAM" id="SSF52743">
    <property type="entry name" value="Subtilisin-like"/>
    <property type="match status" value="1"/>
</dbReference>
<dbReference type="Gene3D" id="3.40.50.200">
    <property type="entry name" value="Peptidase S8/S53 domain"/>
    <property type="match status" value="1"/>
</dbReference>
<dbReference type="InterPro" id="IPR022398">
    <property type="entry name" value="Peptidase_S8_His-AS"/>
</dbReference>
<dbReference type="GO" id="GO:0004252">
    <property type="term" value="F:serine-type endopeptidase activity"/>
    <property type="evidence" value="ECO:0007669"/>
    <property type="project" value="UniProtKB-UniRule"/>
</dbReference>
<dbReference type="OrthoDB" id="9790784at2"/>
<dbReference type="Proteomes" id="UP000197468">
    <property type="component" value="Unassembled WGS sequence"/>
</dbReference>
<evidence type="ECO:0000256" key="3">
    <source>
        <dbReference type="ARBA" id="ARBA00022801"/>
    </source>
</evidence>
<evidence type="ECO:0000256" key="1">
    <source>
        <dbReference type="ARBA" id="ARBA00011073"/>
    </source>
</evidence>
<evidence type="ECO:0000256" key="4">
    <source>
        <dbReference type="ARBA" id="ARBA00022825"/>
    </source>
</evidence>
<name>A0A2D0AM93_9BURK</name>
<keyword evidence="3 6" id="KW-0378">Hydrolase</keyword>
<proteinExistence type="inferred from homology"/>
<dbReference type="InterPro" id="IPR034176">
    <property type="entry name" value="Peptidases_S8_13"/>
</dbReference>
<feature type="compositionally biased region" description="Pro residues" evidence="7">
    <location>
        <begin position="523"/>
        <end position="533"/>
    </location>
</feature>
<dbReference type="InterPro" id="IPR036852">
    <property type="entry name" value="Peptidase_S8/S53_dom_sf"/>
</dbReference>
<reference evidence="10 11" key="1">
    <citation type="journal article" date="2008" name="Int. J. Syst. Evol. Microbiol.">
        <title>Description of Roseateles aquatilis sp. nov. and Roseateles terrae sp. nov., in the class Betaproteobacteria, and emended description of the genus Roseateles.</title>
        <authorList>
            <person name="Gomila M."/>
            <person name="Bowien B."/>
            <person name="Falsen E."/>
            <person name="Moore E.R."/>
            <person name="Lalucat J."/>
        </authorList>
    </citation>
    <scope>NUCLEOTIDE SEQUENCE [LARGE SCALE GENOMIC DNA]</scope>
    <source>
        <strain evidence="10 11">CCUG 48205</strain>
    </source>
</reference>
<dbReference type="AlphaFoldDB" id="A0A2D0AM93"/>
<dbReference type="Pfam" id="PF00082">
    <property type="entry name" value="Peptidase_S8"/>
    <property type="match status" value="1"/>
</dbReference>
<keyword evidence="8" id="KW-1133">Transmembrane helix</keyword>
<comment type="caution">
    <text evidence="10">The sequence shown here is derived from an EMBL/GenBank/DDBJ whole genome shotgun (WGS) entry which is preliminary data.</text>
</comment>
<keyword evidence="2 6" id="KW-0645">Protease</keyword>
<dbReference type="PRINTS" id="PR00723">
    <property type="entry name" value="SUBTILISIN"/>
</dbReference>
<feature type="transmembrane region" description="Helical" evidence="8">
    <location>
        <begin position="539"/>
        <end position="558"/>
    </location>
</feature>
<feature type="domain" description="Peptidase S8/S53" evidence="9">
    <location>
        <begin position="157"/>
        <end position="470"/>
    </location>
</feature>
<dbReference type="InterPro" id="IPR015500">
    <property type="entry name" value="Peptidase_S8_subtilisin-rel"/>
</dbReference>
<evidence type="ECO:0000256" key="8">
    <source>
        <dbReference type="SAM" id="Phobius"/>
    </source>
</evidence>
<dbReference type="PANTHER" id="PTHR43806:SF11">
    <property type="entry name" value="CEREVISIN-RELATED"/>
    <property type="match status" value="1"/>
</dbReference>
<accession>A0A2D0AM93</accession>
<dbReference type="PANTHER" id="PTHR43806">
    <property type="entry name" value="PEPTIDASE S8"/>
    <property type="match status" value="1"/>
</dbReference>
<keyword evidence="8" id="KW-0812">Transmembrane</keyword>
<keyword evidence="4 6" id="KW-0720">Serine protease</keyword>
<dbReference type="PROSITE" id="PS00137">
    <property type="entry name" value="SUBTILASE_HIS"/>
    <property type="match status" value="1"/>
</dbReference>
<comment type="similarity">
    <text evidence="1 6">Belongs to the peptidase S8 family.</text>
</comment>
<feature type="active site" description="Charge relay system" evidence="5 6">
    <location>
        <position position="436"/>
    </location>
</feature>
<dbReference type="EMBL" id="NIOF01000013">
    <property type="protein sequence ID" value="OWQ85344.1"/>
    <property type="molecule type" value="Genomic_DNA"/>
</dbReference>
<evidence type="ECO:0000259" key="9">
    <source>
        <dbReference type="Pfam" id="PF00082"/>
    </source>
</evidence>
<evidence type="ECO:0000313" key="10">
    <source>
        <dbReference type="EMBL" id="OWQ85344.1"/>
    </source>
</evidence>
<dbReference type="InterPro" id="IPR023828">
    <property type="entry name" value="Peptidase_S8_Ser-AS"/>
</dbReference>
<evidence type="ECO:0000313" key="11">
    <source>
        <dbReference type="Proteomes" id="UP000197468"/>
    </source>
</evidence>
<dbReference type="GO" id="GO:0006508">
    <property type="term" value="P:proteolysis"/>
    <property type="evidence" value="ECO:0007669"/>
    <property type="project" value="UniProtKB-KW"/>
</dbReference>
<dbReference type="PROSITE" id="PS51892">
    <property type="entry name" value="SUBTILASE"/>
    <property type="match status" value="1"/>
</dbReference>
<protein>
    <recommendedName>
        <fullName evidence="9">Peptidase S8/S53 domain-containing protein</fullName>
    </recommendedName>
</protein>